<sequence>MDTRDKIAKRTTTTTYWTRRYVFACDHAADRYYPVKDICNNGNSPRDLIHNVPFLLPLRVGRECSACLRRQVFDRVQAKAAEVRASFNMLRAMLDQRSMASDDGLDTPLLIDDDAGADDDDEVWPEQPPTLESLSRLYATVAETQVTATPNINSYGTTKSSIPGRPETLSERIRSLREDLERRRQAWETSSKLPKTEPVVETLA</sequence>
<gene>
    <name evidence="2" type="ORF">SPBR_07873</name>
</gene>
<dbReference type="GeneID" id="63681048"/>
<name>A0A0C2IRV5_9PEZI</name>
<keyword evidence="3" id="KW-1185">Reference proteome</keyword>
<evidence type="ECO:0000313" key="2">
    <source>
        <dbReference type="EMBL" id="KIH89610.1"/>
    </source>
</evidence>
<feature type="region of interest" description="Disordered" evidence="1">
    <location>
        <begin position="149"/>
        <end position="170"/>
    </location>
</feature>
<dbReference type="AlphaFoldDB" id="A0A0C2IRV5"/>
<feature type="region of interest" description="Disordered" evidence="1">
    <location>
        <begin position="105"/>
        <end position="128"/>
    </location>
</feature>
<proteinExistence type="predicted"/>
<accession>A0A0C2IRV5</accession>
<organism evidence="2 3">
    <name type="scientific">Sporothrix brasiliensis 5110</name>
    <dbReference type="NCBI Taxonomy" id="1398154"/>
    <lineage>
        <taxon>Eukaryota</taxon>
        <taxon>Fungi</taxon>
        <taxon>Dikarya</taxon>
        <taxon>Ascomycota</taxon>
        <taxon>Pezizomycotina</taxon>
        <taxon>Sordariomycetes</taxon>
        <taxon>Sordariomycetidae</taxon>
        <taxon>Ophiostomatales</taxon>
        <taxon>Ophiostomataceae</taxon>
        <taxon>Sporothrix</taxon>
    </lineage>
</organism>
<feature type="compositionally biased region" description="Polar residues" evidence="1">
    <location>
        <begin position="149"/>
        <end position="161"/>
    </location>
</feature>
<comment type="caution">
    <text evidence="2">The sequence shown here is derived from an EMBL/GenBank/DDBJ whole genome shotgun (WGS) entry which is preliminary data.</text>
</comment>
<protein>
    <submittedName>
        <fullName evidence="2">Uncharacterized protein</fullName>
    </submittedName>
</protein>
<dbReference type="EMBL" id="AWTV01000009">
    <property type="protein sequence ID" value="KIH89610.1"/>
    <property type="molecule type" value="Genomic_DNA"/>
</dbReference>
<feature type="region of interest" description="Disordered" evidence="1">
    <location>
        <begin position="184"/>
        <end position="204"/>
    </location>
</feature>
<dbReference type="VEuPathDB" id="FungiDB:SPBR_07873"/>
<reference evidence="2 3" key="1">
    <citation type="journal article" date="2014" name="BMC Genomics">
        <title>Comparative genomics of the major fungal agents of human and animal Sporotrichosis: Sporothrix schenckii and Sporothrix brasiliensis.</title>
        <authorList>
            <person name="Teixeira M.M."/>
            <person name="de Almeida L.G."/>
            <person name="Kubitschek-Barreira P."/>
            <person name="Alves F.L."/>
            <person name="Kioshima E.S."/>
            <person name="Abadio A.K."/>
            <person name="Fernandes L."/>
            <person name="Derengowski L.S."/>
            <person name="Ferreira K.S."/>
            <person name="Souza R.C."/>
            <person name="Ruiz J.C."/>
            <person name="de Andrade N.C."/>
            <person name="Paes H.C."/>
            <person name="Nicola A.M."/>
            <person name="Albuquerque P."/>
            <person name="Gerber A.L."/>
            <person name="Martins V.P."/>
            <person name="Peconick L.D."/>
            <person name="Neto A.V."/>
            <person name="Chaucanez C.B."/>
            <person name="Silva P.A."/>
            <person name="Cunha O.L."/>
            <person name="de Oliveira F.F."/>
            <person name="dos Santos T.C."/>
            <person name="Barros A.L."/>
            <person name="Soares M.A."/>
            <person name="de Oliveira L.M."/>
            <person name="Marini M.M."/>
            <person name="Villalobos-Duno H."/>
            <person name="Cunha M.M."/>
            <person name="de Hoog S."/>
            <person name="da Silveira J.F."/>
            <person name="Henrissat B."/>
            <person name="Nino-Vega G.A."/>
            <person name="Cisalpino P.S."/>
            <person name="Mora-Montes H.M."/>
            <person name="Almeida S.R."/>
            <person name="Stajich J.E."/>
            <person name="Lopes-Bezerra L.M."/>
            <person name="Vasconcelos A.T."/>
            <person name="Felipe M.S."/>
        </authorList>
    </citation>
    <scope>NUCLEOTIDE SEQUENCE [LARGE SCALE GENOMIC DNA]</scope>
    <source>
        <strain evidence="2 3">5110</strain>
    </source>
</reference>
<dbReference type="OrthoDB" id="10313329at2759"/>
<evidence type="ECO:0000256" key="1">
    <source>
        <dbReference type="SAM" id="MobiDB-lite"/>
    </source>
</evidence>
<dbReference type="RefSeq" id="XP_040617620.1">
    <property type="nucleotide sequence ID" value="XM_040766127.1"/>
</dbReference>
<evidence type="ECO:0000313" key="3">
    <source>
        <dbReference type="Proteomes" id="UP000031575"/>
    </source>
</evidence>
<dbReference type="Proteomes" id="UP000031575">
    <property type="component" value="Unassembled WGS sequence"/>
</dbReference>
<feature type="compositionally biased region" description="Acidic residues" evidence="1">
    <location>
        <begin position="111"/>
        <end position="124"/>
    </location>
</feature>
<dbReference type="HOGENOM" id="CLU_1156696_0_0_1"/>